<sequence>MLTKRLKNLRGKTTQEEVAGRIGISRARYSHYENGRSEPDTETLNKLADYYDVSVDYLLGRTDDPNETLNNKGSNSSSLDEINNLVKEYGIEQFGFFDIEKWKDLSQEDIEEIKKHFEYVVFQAKQRNKDN</sequence>
<evidence type="ECO:0000313" key="4">
    <source>
        <dbReference type="Proteomes" id="UP000181997"/>
    </source>
</evidence>
<gene>
    <name evidence="3" type="ORF">GA0061094_1112</name>
</gene>
<name>A0A0V8HMN2_9BACI</name>
<dbReference type="EMBL" id="FMAU01000001">
    <property type="protein sequence ID" value="SCB87839.1"/>
    <property type="molecule type" value="Genomic_DNA"/>
</dbReference>
<dbReference type="Proteomes" id="UP000181997">
    <property type="component" value="Unassembled WGS sequence"/>
</dbReference>
<evidence type="ECO:0000256" key="1">
    <source>
        <dbReference type="ARBA" id="ARBA00023125"/>
    </source>
</evidence>
<evidence type="ECO:0000313" key="3">
    <source>
        <dbReference type="EMBL" id="SCB87839.1"/>
    </source>
</evidence>
<evidence type="ECO:0000259" key="2">
    <source>
        <dbReference type="PROSITE" id="PS50943"/>
    </source>
</evidence>
<dbReference type="InterPro" id="IPR010982">
    <property type="entry name" value="Lambda_DNA-bd_dom_sf"/>
</dbReference>
<dbReference type="PANTHER" id="PTHR46558">
    <property type="entry name" value="TRACRIPTIONAL REGULATORY PROTEIN-RELATED-RELATED"/>
    <property type="match status" value="1"/>
</dbReference>
<dbReference type="PROSITE" id="PS50943">
    <property type="entry name" value="HTH_CROC1"/>
    <property type="match status" value="1"/>
</dbReference>
<dbReference type="SUPFAM" id="SSF47413">
    <property type="entry name" value="lambda repressor-like DNA-binding domains"/>
    <property type="match status" value="1"/>
</dbReference>
<keyword evidence="1" id="KW-0238">DNA-binding</keyword>
<dbReference type="Pfam" id="PF01381">
    <property type="entry name" value="HTH_3"/>
    <property type="match status" value="1"/>
</dbReference>
<dbReference type="CDD" id="cd00093">
    <property type="entry name" value="HTH_XRE"/>
    <property type="match status" value="1"/>
</dbReference>
<reference evidence="4" key="1">
    <citation type="submission" date="2016-08" db="EMBL/GenBank/DDBJ databases">
        <authorList>
            <person name="Varghese N."/>
            <person name="Submissions Spin"/>
        </authorList>
    </citation>
    <scope>NUCLEOTIDE SEQUENCE [LARGE SCALE GENOMIC DNA]</scope>
    <source>
        <strain evidence="4">SGD-1123</strain>
    </source>
</reference>
<dbReference type="Gene3D" id="1.10.260.40">
    <property type="entry name" value="lambda repressor-like DNA-binding domains"/>
    <property type="match status" value="1"/>
</dbReference>
<dbReference type="AlphaFoldDB" id="A0A0V8HMN2"/>
<protein>
    <submittedName>
        <fullName evidence="3">Transcriptional regulator, contains XRE-family HTH domain</fullName>
    </submittedName>
</protein>
<dbReference type="PANTHER" id="PTHR46558:SF11">
    <property type="entry name" value="HTH-TYPE TRANSCRIPTIONAL REGULATOR XRE"/>
    <property type="match status" value="1"/>
</dbReference>
<accession>A0A0V8HMN2</accession>
<dbReference type="OrthoDB" id="72638at2"/>
<dbReference type="GO" id="GO:0003677">
    <property type="term" value="F:DNA binding"/>
    <property type="evidence" value="ECO:0007669"/>
    <property type="project" value="UniProtKB-KW"/>
</dbReference>
<dbReference type="SMART" id="SM00530">
    <property type="entry name" value="HTH_XRE"/>
    <property type="match status" value="1"/>
</dbReference>
<organism evidence="3 4">
    <name type="scientific">[Bacillus] enclensis</name>
    <dbReference type="NCBI Taxonomy" id="1402860"/>
    <lineage>
        <taxon>Bacteria</taxon>
        <taxon>Bacillati</taxon>
        <taxon>Bacillota</taxon>
        <taxon>Bacilli</taxon>
        <taxon>Bacillales</taxon>
        <taxon>Bacillaceae</taxon>
        <taxon>Rossellomorea</taxon>
    </lineage>
</organism>
<dbReference type="RefSeq" id="WP_058297773.1">
    <property type="nucleotide sequence ID" value="NZ_FMAU01000001.1"/>
</dbReference>
<dbReference type="InterPro" id="IPR001387">
    <property type="entry name" value="Cro/C1-type_HTH"/>
</dbReference>
<feature type="domain" description="HTH cro/C1-type" evidence="2">
    <location>
        <begin position="14"/>
        <end position="58"/>
    </location>
</feature>
<keyword evidence="4" id="KW-1185">Reference proteome</keyword>
<proteinExistence type="predicted"/>